<reference evidence="1 2" key="1">
    <citation type="journal article" date="2019" name="Commun. Biol.">
        <title>The bagworm genome reveals a unique fibroin gene that provides high tensile strength.</title>
        <authorList>
            <person name="Kono N."/>
            <person name="Nakamura H."/>
            <person name="Ohtoshi R."/>
            <person name="Tomita M."/>
            <person name="Numata K."/>
            <person name="Arakawa K."/>
        </authorList>
    </citation>
    <scope>NUCLEOTIDE SEQUENCE [LARGE SCALE GENOMIC DNA]</scope>
</reference>
<dbReference type="AlphaFoldDB" id="A0A4C1SG43"/>
<dbReference type="EMBL" id="BGZK01000005">
    <property type="protein sequence ID" value="GBP00337.1"/>
    <property type="molecule type" value="Genomic_DNA"/>
</dbReference>
<organism evidence="1 2">
    <name type="scientific">Eumeta variegata</name>
    <name type="common">Bagworm moth</name>
    <name type="synonym">Eumeta japonica</name>
    <dbReference type="NCBI Taxonomy" id="151549"/>
    <lineage>
        <taxon>Eukaryota</taxon>
        <taxon>Metazoa</taxon>
        <taxon>Ecdysozoa</taxon>
        <taxon>Arthropoda</taxon>
        <taxon>Hexapoda</taxon>
        <taxon>Insecta</taxon>
        <taxon>Pterygota</taxon>
        <taxon>Neoptera</taxon>
        <taxon>Endopterygota</taxon>
        <taxon>Lepidoptera</taxon>
        <taxon>Glossata</taxon>
        <taxon>Ditrysia</taxon>
        <taxon>Tineoidea</taxon>
        <taxon>Psychidae</taxon>
        <taxon>Oiketicinae</taxon>
        <taxon>Eumeta</taxon>
    </lineage>
</organism>
<keyword evidence="2" id="KW-1185">Reference proteome</keyword>
<sequence>MAAVRSHIDNSGKKTLKSFEQNIKLKKEDEKVLLEPSKTCDVLNNHWVHTISDISGACAGPRGVGGPDQLVCGARPALPSAPSRVCGYPNTVLHQWRTLSVPRRTKTGRGPLTTVIPDEMTASHADGLPLLRSKGRVV</sequence>
<protein>
    <submittedName>
        <fullName evidence="1">Uncharacterized protein</fullName>
    </submittedName>
</protein>
<accession>A0A4C1SG43</accession>
<name>A0A4C1SG43_EUMVA</name>
<evidence type="ECO:0000313" key="1">
    <source>
        <dbReference type="EMBL" id="GBP00337.1"/>
    </source>
</evidence>
<comment type="caution">
    <text evidence="1">The sequence shown here is derived from an EMBL/GenBank/DDBJ whole genome shotgun (WGS) entry which is preliminary data.</text>
</comment>
<proteinExistence type="predicted"/>
<evidence type="ECO:0000313" key="2">
    <source>
        <dbReference type="Proteomes" id="UP000299102"/>
    </source>
</evidence>
<dbReference type="Proteomes" id="UP000299102">
    <property type="component" value="Unassembled WGS sequence"/>
</dbReference>
<gene>
    <name evidence="1" type="ORF">EVAR_922_1</name>
</gene>